<proteinExistence type="predicted"/>
<evidence type="ECO:0000313" key="3">
    <source>
        <dbReference type="Proteomes" id="UP001417504"/>
    </source>
</evidence>
<reference evidence="2 3" key="1">
    <citation type="submission" date="2024-01" db="EMBL/GenBank/DDBJ databases">
        <title>Genome assemblies of Stephania.</title>
        <authorList>
            <person name="Yang L."/>
        </authorList>
    </citation>
    <scope>NUCLEOTIDE SEQUENCE [LARGE SCALE GENOMIC DNA]</scope>
    <source>
        <strain evidence="2">QJT</strain>
        <tissue evidence="2">Leaf</tissue>
    </source>
</reference>
<comment type="caution">
    <text evidence="2">The sequence shown here is derived from an EMBL/GenBank/DDBJ whole genome shotgun (WGS) entry which is preliminary data.</text>
</comment>
<keyword evidence="3" id="KW-1185">Reference proteome</keyword>
<dbReference type="PANTHER" id="PTHR35307:SF3">
    <property type="entry name" value="DUF4220 DOMAIN-CONTAINING PROTEIN"/>
    <property type="match status" value="1"/>
</dbReference>
<feature type="compositionally biased region" description="Acidic residues" evidence="1">
    <location>
        <begin position="202"/>
        <end position="216"/>
    </location>
</feature>
<sequence length="237" mass="26666">MEIMQHFIHGQDYASIEELYEYLEQLLVDILFFFLPQLPIVILKEAPESPIEVHEERARCNIVTLTLLATSSKLPVDLTTYMLGARDQLSKLSSTDMIFRRVYRLSCLPVVILARISSLSTSSTLSKTLIQALDEALETIYYIDKKLNVGNYEDQRKRQLAKVVWVYRGVHLSKIDSTHSNWSVSEAISSIKNTEILSFTSEDQESDDSTPVDQDGDASTSQVPNAATPDVEMGSSV</sequence>
<evidence type="ECO:0000256" key="1">
    <source>
        <dbReference type="SAM" id="MobiDB-lite"/>
    </source>
</evidence>
<gene>
    <name evidence="2" type="ORF">Sjap_009485</name>
</gene>
<protein>
    <submittedName>
        <fullName evidence="2">Uncharacterized protein</fullName>
    </submittedName>
</protein>
<name>A0AAP0JRG5_9MAGN</name>
<dbReference type="PANTHER" id="PTHR35307">
    <property type="entry name" value="PROTEIN, PUTATIVE-RELATED"/>
    <property type="match status" value="1"/>
</dbReference>
<dbReference type="AlphaFoldDB" id="A0AAP0JRG5"/>
<evidence type="ECO:0000313" key="2">
    <source>
        <dbReference type="EMBL" id="KAK9138891.1"/>
    </source>
</evidence>
<dbReference type="EMBL" id="JBBNAE010000003">
    <property type="protein sequence ID" value="KAK9138891.1"/>
    <property type="molecule type" value="Genomic_DNA"/>
</dbReference>
<dbReference type="Proteomes" id="UP001417504">
    <property type="component" value="Unassembled WGS sequence"/>
</dbReference>
<organism evidence="2 3">
    <name type="scientific">Stephania japonica</name>
    <dbReference type="NCBI Taxonomy" id="461633"/>
    <lineage>
        <taxon>Eukaryota</taxon>
        <taxon>Viridiplantae</taxon>
        <taxon>Streptophyta</taxon>
        <taxon>Embryophyta</taxon>
        <taxon>Tracheophyta</taxon>
        <taxon>Spermatophyta</taxon>
        <taxon>Magnoliopsida</taxon>
        <taxon>Ranunculales</taxon>
        <taxon>Menispermaceae</taxon>
        <taxon>Menispermoideae</taxon>
        <taxon>Cissampelideae</taxon>
        <taxon>Stephania</taxon>
    </lineage>
</organism>
<feature type="region of interest" description="Disordered" evidence="1">
    <location>
        <begin position="199"/>
        <end position="237"/>
    </location>
</feature>
<accession>A0AAP0JRG5</accession>